<evidence type="ECO:0000259" key="14">
    <source>
        <dbReference type="Pfam" id="PF07715"/>
    </source>
</evidence>
<comment type="subcellular location">
    <subcellularLocation>
        <location evidence="1 10">Cell outer membrane</location>
        <topology evidence="1 10">Multi-pass membrane protein</topology>
    </subcellularLocation>
</comment>
<evidence type="ECO:0000256" key="8">
    <source>
        <dbReference type="ARBA" id="ARBA00023170"/>
    </source>
</evidence>
<dbReference type="Pfam" id="PF13715">
    <property type="entry name" value="CarbopepD_reg_2"/>
    <property type="match status" value="1"/>
</dbReference>
<dbReference type="PROSITE" id="PS52016">
    <property type="entry name" value="TONB_DEPENDENT_REC_3"/>
    <property type="match status" value="1"/>
</dbReference>
<dbReference type="NCBIfam" id="TIGR04057">
    <property type="entry name" value="SusC_RagA_signa"/>
    <property type="match status" value="1"/>
</dbReference>
<dbReference type="InterPro" id="IPR012910">
    <property type="entry name" value="Plug_dom"/>
</dbReference>
<keyword evidence="16" id="KW-1185">Reference proteome</keyword>
<feature type="signal peptide" evidence="12">
    <location>
        <begin position="1"/>
        <end position="15"/>
    </location>
</feature>
<sequence>MTLLVVSLFSVGAMAQVLKVTGKVTDSKTGEGLPGVSVIVKGTTTGTATDINGAYSINASKGATLEFSFVGYTPLSATVEGAILNVKLVEATKTIDEVVVIGYGSVKIKDATGSVQAVSSKNFTKGMASSPQELIAGKLSGVTVTSNGGSPTSSPTIRIRGGSSVSASNDPLIVIDGVPVDNNAISGVGNALQSINPNDIESINVLKDASSTAIYGARASNGVIIITTKKGKSGFNVTFESKNSIATPTESLEVLSSKELIDIAKNYYASNSQAMAVINAADTKVNTDWQDAILRNAFSSDNNISVSGTKGFLPYRVSLGYTKQDGIVKTSGLERTTMAVNLSPTFFDKSLSVNLNLKGTYSENRFNQAGAINESLLYDPTKTPKSSDPKYQPYGGYFTWLDNAGKPLKFAYNPLSQLEQRYDKGYAYRSIGNLQLDYKIPYLEGLKAVLNLGYDYSKSNGKVYASENAGFAYYDKGINNKYDQEKKNELLDFYFNYNKPFDFLKSNLDITAGYSWQHFWRSESNDNSNIPGTITSKSDNKTENYLVSFFGRVNYSIFDKYLLTATVRRDGSSRFQGDNQWGTFPSAAIAWKLDQEEIFKNIPVLSSLKLRAGWGITGQQDITNNDYPALARYTYGNNTHQYPLGGTYYNVITPVAYDANLKWEETESYNVGLDFGVFNSRITGSVDLYYKYTSDLINNIAIPAGTNFAENIITNVGNFESRGIDLNLTGQVINKKDLNWSLTYVLNYNKTKIKKLTLLEDPSFVGNEVGGIAGAQNNNIQLNAVGNPLNSFYVFKQVYDQNGKPIESLYEDLNGDGKIDGKDRYIYKSPYAPVTMGLNSALTYKNWMFNFSGRLSLGNYVYNNVASKSTYSEIFPNNLGFLQNIPRSTVKTGFKTLTSNLLKSDYFVENASFFKMDYITLGYTFNKIFSTKLSAVVTGTVQNAFVITNYSGLNPEVFNGIDNQVYPTPRTYVLGLTLNF</sequence>
<dbReference type="SUPFAM" id="SSF56935">
    <property type="entry name" value="Porins"/>
    <property type="match status" value="1"/>
</dbReference>
<evidence type="ECO:0000313" key="16">
    <source>
        <dbReference type="Proteomes" id="UP000294830"/>
    </source>
</evidence>
<evidence type="ECO:0000259" key="13">
    <source>
        <dbReference type="Pfam" id="PF00593"/>
    </source>
</evidence>
<dbReference type="Pfam" id="PF00593">
    <property type="entry name" value="TonB_dep_Rec_b-barrel"/>
    <property type="match status" value="1"/>
</dbReference>
<keyword evidence="8 15" id="KW-0675">Receptor</keyword>
<keyword evidence="3 10" id="KW-1134">Transmembrane beta strand</keyword>
<evidence type="ECO:0000256" key="7">
    <source>
        <dbReference type="ARBA" id="ARBA00023136"/>
    </source>
</evidence>
<feature type="domain" description="TonB-dependent receptor-like beta-barrel" evidence="13">
    <location>
        <begin position="386"/>
        <end position="773"/>
    </location>
</feature>
<dbReference type="InterPro" id="IPR023997">
    <property type="entry name" value="TonB-dep_OMP_SusC/RagA_CS"/>
</dbReference>
<protein>
    <submittedName>
        <fullName evidence="15">Iron complex outermembrane receptor protein</fullName>
    </submittedName>
</protein>
<dbReference type="Gene3D" id="2.60.40.1120">
    <property type="entry name" value="Carboxypeptidase-like, regulatory domain"/>
    <property type="match status" value="1"/>
</dbReference>
<keyword evidence="7 10" id="KW-0472">Membrane</keyword>
<keyword evidence="9 10" id="KW-0998">Cell outer membrane</keyword>
<dbReference type="Gene3D" id="2.40.170.20">
    <property type="entry name" value="TonB-dependent receptor, beta-barrel domain"/>
    <property type="match status" value="1"/>
</dbReference>
<dbReference type="SUPFAM" id="SSF49464">
    <property type="entry name" value="Carboxypeptidase regulatory domain-like"/>
    <property type="match status" value="1"/>
</dbReference>
<keyword evidence="4 10" id="KW-0812">Transmembrane</keyword>
<dbReference type="InterPro" id="IPR036942">
    <property type="entry name" value="Beta-barrel_TonB_sf"/>
</dbReference>
<dbReference type="InterPro" id="IPR008969">
    <property type="entry name" value="CarboxyPept-like_regulatory"/>
</dbReference>
<dbReference type="InterPro" id="IPR037066">
    <property type="entry name" value="Plug_dom_sf"/>
</dbReference>
<evidence type="ECO:0000256" key="6">
    <source>
        <dbReference type="ARBA" id="ARBA00023077"/>
    </source>
</evidence>
<evidence type="ECO:0000256" key="9">
    <source>
        <dbReference type="ARBA" id="ARBA00023237"/>
    </source>
</evidence>
<evidence type="ECO:0000256" key="1">
    <source>
        <dbReference type="ARBA" id="ARBA00004571"/>
    </source>
</evidence>
<comment type="caution">
    <text evidence="15">The sequence shown here is derived from an EMBL/GenBank/DDBJ whole genome shotgun (WGS) entry which is preliminary data.</text>
</comment>
<evidence type="ECO:0000313" key="15">
    <source>
        <dbReference type="EMBL" id="TCN64704.1"/>
    </source>
</evidence>
<dbReference type="GO" id="GO:0015344">
    <property type="term" value="F:siderophore uptake transmembrane transporter activity"/>
    <property type="evidence" value="ECO:0007669"/>
    <property type="project" value="TreeGrafter"/>
</dbReference>
<evidence type="ECO:0000256" key="2">
    <source>
        <dbReference type="ARBA" id="ARBA00022448"/>
    </source>
</evidence>
<evidence type="ECO:0000256" key="4">
    <source>
        <dbReference type="ARBA" id="ARBA00022692"/>
    </source>
</evidence>
<gene>
    <name evidence="15" type="ORF">CLV25_11231</name>
</gene>
<dbReference type="InterPro" id="IPR000531">
    <property type="entry name" value="Beta-barrel_TonB"/>
</dbReference>
<keyword evidence="5 12" id="KW-0732">Signal</keyword>
<dbReference type="GO" id="GO:0044718">
    <property type="term" value="P:siderophore transmembrane transport"/>
    <property type="evidence" value="ECO:0007669"/>
    <property type="project" value="TreeGrafter"/>
</dbReference>
<feature type="domain" description="TonB-dependent receptor plug" evidence="14">
    <location>
        <begin position="108"/>
        <end position="223"/>
    </location>
</feature>
<dbReference type="NCBIfam" id="TIGR04056">
    <property type="entry name" value="OMP_RagA_SusC"/>
    <property type="match status" value="1"/>
</dbReference>
<evidence type="ECO:0000256" key="11">
    <source>
        <dbReference type="RuleBase" id="RU003357"/>
    </source>
</evidence>
<dbReference type="Pfam" id="PF07715">
    <property type="entry name" value="Plug"/>
    <property type="match status" value="1"/>
</dbReference>
<proteinExistence type="inferred from homology"/>
<dbReference type="Gene3D" id="2.170.130.10">
    <property type="entry name" value="TonB-dependent receptor, plug domain"/>
    <property type="match status" value="1"/>
</dbReference>
<keyword evidence="2 10" id="KW-0813">Transport</keyword>
<comment type="similarity">
    <text evidence="10 11">Belongs to the TonB-dependent receptor family.</text>
</comment>
<dbReference type="InterPro" id="IPR039426">
    <property type="entry name" value="TonB-dep_rcpt-like"/>
</dbReference>
<evidence type="ECO:0000256" key="10">
    <source>
        <dbReference type="PROSITE-ProRule" id="PRU01360"/>
    </source>
</evidence>
<feature type="chain" id="PRO_5020613376" evidence="12">
    <location>
        <begin position="16"/>
        <end position="980"/>
    </location>
</feature>
<dbReference type="GO" id="GO:0009279">
    <property type="term" value="C:cell outer membrane"/>
    <property type="evidence" value="ECO:0007669"/>
    <property type="project" value="UniProtKB-SubCell"/>
</dbReference>
<evidence type="ECO:0000256" key="12">
    <source>
        <dbReference type="SAM" id="SignalP"/>
    </source>
</evidence>
<name>A0A4R2EEV7_9BACT</name>
<dbReference type="AlphaFoldDB" id="A0A4R2EEV7"/>
<dbReference type="PANTHER" id="PTHR30069:SF29">
    <property type="entry name" value="HEMOGLOBIN AND HEMOGLOBIN-HAPTOGLOBIN-BINDING PROTEIN 1-RELATED"/>
    <property type="match status" value="1"/>
</dbReference>
<evidence type="ECO:0000256" key="5">
    <source>
        <dbReference type="ARBA" id="ARBA00022729"/>
    </source>
</evidence>
<keyword evidence="6 11" id="KW-0798">TonB box</keyword>
<dbReference type="Proteomes" id="UP000294830">
    <property type="component" value="Unassembled WGS sequence"/>
</dbReference>
<evidence type="ECO:0000256" key="3">
    <source>
        <dbReference type="ARBA" id="ARBA00022452"/>
    </source>
</evidence>
<reference evidence="15 16" key="1">
    <citation type="submission" date="2019-03" db="EMBL/GenBank/DDBJ databases">
        <title>Genomic Encyclopedia of Archaeal and Bacterial Type Strains, Phase II (KMG-II): from individual species to whole genera.</title>
        <authorList>
            <person name="Goeker M."/>
        </authorList>
    </citation>
    <scope>NUCLEOTIDE SEQUENCE [LARGE SCALE GENOMIC DNA]</scope>
    <source>
        <strain evidence="15 16">RL-C</strain>
    </source>
</reference>
<dbReference type="PANTHER" id="PTHR30069">
    <property type="entry name" value="TONB-DEPENDENT OUTER MEMBRANE RECEPTOR"/>
    <property type="match status" value="1"/>
</dbReference>
<dbReference type="EMBL" id="SLWB01000012">
    <property type="protein sequence ID" value="TCN64704.1"/>
    <property type="molecule type" value="Genomic_DNA"/>
</dbReference>
<dbReference type="InterPro" id="IPR023996">
    <property type="entry name" value="TonB-dep_OMP_SusC/RagA"/>
</dbReference>
<accession>A0A4R2EEV7</accession>
<organism evidence="15 16">
    <name type="scientific">Acetobacteroides hydrogenigenes</name>
    <dbReference type="NCBI Taxonomy" id="979970"/>
    <lineage>
        <taxon>Bacteria</taxon>
        <taxon>Pseudomonadati</taxon>
        <taxon>Bacteroidota</taxon>
        <taxon>Bacteroidia</taxon>
        <taxon>Bacteroidales</taxon>
        <taxon>Rikenellaceae</taxon>
        <taxon>Acetobacteroides</taxon>
    </lineage>
</organism>